<feature type="signal peptide" evidence="4">
    <location>
        <begin position="1"/>
        <end position="20"/>
    </location>
</feature>
<dbReference type="GO" id="GO:0016787">
    <property type="term" value="F:hydrolase activity"/>
    <property type="evidence" value="ECO:0007669"/>
    <property type="project" value="UniProtKB-KW"/>
</dbReference>
<dbReference type="AlphaFoldDB" id="A0A9D3PYB2"/>
<keyword evidence="3" id="KW-1015">Disulfide bond</keyword>
<dbReference type="InterPro" id="IPR002018">
    <property type="entry name" value="CarbesteraseB"/>
</dbReference>
<gene>
    <name evidence="6" type="ORF">MATL_G00142440</name>
</gene>
<comment type="caution">
    <text evidence="6">The sequence shown here is derived from an EMBL/GenBank/DDBJ whole genome shotgun (WGS) entry which is preliminary data.</text>
</comment>
<dbReference type="CDD" id="cd00312">
    <property type="entry name" value="Esterase_lipase"/>
    <property type="match status" value="1"/>
</dbReference>
<dbReference type="InterPro" id="IPR050309">
    <property type="entry name" value="Type-B_Carboxylest/Lipase"/>
</dbReference>
<feature type="chain" id="PRO_5039761084" description="Carboxylic ester hydrolase" evidence="4">
    <location>
        <begin position="21"/>
        <end position="558"/>
    </location>
</feature>
<dbReference type="InterPro" id="IPR019826">
    <property type="entry name" value="Carboxylesterase_B_AS"/>
</dbReference>
<dbReference type="InterPro" id="IPR029058">
    <property type="entry name" value="AB_hydrolase_fold"/>
</dbReference>
<keyword evidence="2 4" id="KW-0378">Hydrolase</keyword>
<sequence length="558" mass="61355">MSSAQLVCLTALLFLHTSSADTKGPLVSLKSGSLRGQYMTVMGVDTVVHTYLGVPFAQPPVGALRLAPPQPAKPWQGERAASQQPPMCLQNREVILNFTKQVSMEMNIPEVSEDCLYLNVYTPAAPTKDSKLPVMVWIHGGGLSVGGAAIQDGAVLAAYQDVVVVVIQYRLGLLGFLSTGDEHAPGNLGLLDQVAALHWVQENIHSFGGDPGLVTIFGESAGGVSVSLQLLSPLSSGLFHRAIAESGTAEMKTLFSHNPLAVAQVAANASGCDITSSKEIVECLMQKSEEDILNVHTEVIYFGFTIDGVFLTKSTEEVFKGHEVHKVPFMTGVTSQECGWLLAHYFSPRGWVEGLDREQVMPLLPLFSPESADERISKLIADEYLGTSGDRIAVREGYVELMGDFMFNIPAIKTANFHRDTGVPVYLYEFQHGPSLIQEKRPSFVKSDHTDELLFVFGGCFWNGHIKMEREGKVMCTKEEEQLCRTVMAYWANFARTGSPNGAGLVEWPQYGGGEAYLRLGLKQETGQQMRKNRYIFHTQTLPEKIRELQEQKEHSEL</sequence>
<evidence type="ECO:0000256" key="1">
    <source>
        <dbReference type="ARBA" id="ARBA00005964"/>
    </source>
</evidence>
<organism evidence="6 7">
    <name type="scientific">Megalops atlanticus</name>
    <name type="common">Tarpon</name>
    <name type="synonym">Clupea gigantea</name>
    <dbReference type="NCBI Taxonomy" id="7932"/>
    <lineage>
        <taxon>Eukaryota</taxon>
        <taxon>Metazoa</taxon>
        <taxon>Chordata</taxon>
        <taxon>Craniata</taxon>
        <taxon>Vertebrata</taxon>
        <taxon>Euteleostomi</taxon>
        <taxon>Actinopterygii</taxon>
        <taxon>Neopterygii</taxon>
        <taxon>Teleostei</taxon>
        <taxon>Elopiformes</taxon>
        <taxon>Megalopidae</taxon>
        <taxon>Megalops</taxon>
    </lineage>
</organism>
<dbReference type="Proteomes" id="UP001046870">
    <property type="component" value="Chromosome 11"/>
</dbReference>
<dbReference type="OrthoDB" id="3200163at2759"/>
<reference evidence="6" key="1">
    <citation type="submission" date="2021-01" db="EMBL/GenBank/DDBJ databases">
        <authorList>
            <person name="Zahm M."/>
            <person name="Roques C."/>
            <person name="Cabau C."/>
            <person name="Klopp C."/>
            <person name="Donnadieu C."/>
            <person name="Jouanno E."/>
            <person name="Lampietro C."/>
            <person name="Louis A."/>
            <person name="Herpin A."/>
            <person name="Echchiki A."/>
            <person name="Berthelot C."/>
            <person name="Parey E."/>
            <person name="Roest-Crollius H."/>
            <person name="Braasch I."/>
            <person name="Postlethwait J."/>
            <person name="Bobe J."/>
            <person name="Montfort J."/>
            <person name="Bouchez O."/>
            <person name="Begum T."/>
            <person name="Mejri S."/>
            <person name="Adams A."/>
            <person name="Chen W.-J."/>
            <person name="Guiguen Y."/>
        </authorList>
    </citation>
    <scope>NUCLEOTIDE SEQUENCE</scope>
    <source>
        <strain evidence="6">YG-15Mar2019-1</strain>
        <tissue evidence="6">Brain</tissue>
    </source>
</reference>
<evidence type="ECO:0000313" key="6">
    <source>
        <dbReference type="EMBL" id="KAG7468391.1"/>
    </source>
</evidence>
<evidence type="ECO:0000259" key="5">
    <source>
        <dbReference type="Pfam" id="PF00135"/>
    </source>
</evidence>
<accession>A0A9D3PYB2</accession>
<dbReference type="SUPFAM" id="SSF53474">
    <property type="entry name" value="alpha/beta-Hydrolases"/>
    <property type="match status" value="1"/>
</dbReference>
<proteinExistence type="inferred from homology"/>
<dbReference type="EC" id="3.1.1.-" evidence="4"/>
<evidence type="ECO:0000256" key="3">
    <source>
        <dbReference type="ARBA" id="ARBA00023157"/>
    </source>
</evidence>
<dbReference type="InterPro" id="IPR019819">
    <property type="entry name" value="Carboxylesterase_B_CS"/>
</dbReference>
<dbReference type="PROSITE" id="PS00122">
    <property type="entry name" value="CARBOXYLESTERASE_B_1"/>
    <property type="match status" value="1"/>
</dbReference>
<dbReference type="EMBL" id="JAFDVH010000011">
    <property type="protein sequence ID" value="KAG7468391.1"/>
    <property type="molecule type" value="Genomic_DNA"/>
</dbReference>
<dbReference type="PANTHER" id="PTHR11559">
    <property type="entry name" value="CARBOXYLESTERASE"/>
    <property type="match status" value="1"/>
</dbReference>
<evidence type="ECO:0000313" key="7">
    <source>
        <dbReference type="Proteomes" id="UP001046870"/>
    </source>
</evidence>
<dbReference type="PROSITE" id="PS00941">
    <property type="entry name" value="CARBOXYLESTERASE_B_2"/>
    <property type="match status" value="1"/>
</dbReference>
<name>A0A9D3PYB2_MEGAT</name>
<keyword evidence="7" id="KW-1185">Reference proteome</keyword>
<evidence type="ECO:0000256" key="4">
    <source>
        <dbReference type="RuleBase" id="RU361235"/>
    </source>
</evidence>
<protein>
    <recommendedName>
        <fullName evidence="4">Carboxylic ester hydrolase</fullName>
        <ecNumber evidence="4">3.1.1.-</ecNumber>
    </recommendedName>
</protein>
<evidence type="ECO:0000256" key="2">
    <source>
        <dbReference type="ARBA" id="ARBA00022801"/>
    </source>
</evidence>
<keyword evidence="4" id="KW-0732">Signal</keyword>
<comment type="similarity">
    <text evidence="1 4">Belongs to the type-B carboxylesterase/lipase family.</text>
</comment>
<feature type="domain" description="Carboxylesterase type B" evidence="5">
    <location>
        <begin position="25"/>
        <end position="536"/>
    </location>
</feature>
<dbReference type="FunFam" id="3.40.50.1820:FF:000011">
    <property type="entry name" value="Carboxylic ester hydrolase"/>
    <property type="match status" value="1"/>
</dbReference>
<dbReference type="Pfam" id="PF00135">
    <property type="entry name" value="COesterase"/>
    <property type="match status" value="1"/>
</dbReference>
<dbReference type="Gene3D" id="3.40.50.1820">
    <property type="entry name" value="alpha/beta hydrolase"/>
    <property type="match status" value="1"/>
</dbReference>